<dbReference type="FunFam" id="1.20.140.10:FF:000016">
    <property type="entry name" value="Acyl-CoA dehydrogenase FadE5"/>
    <property type="match status" value="1"/>
</dbReference>
<evidence type="ECO:0000256" key="23">
    <source>
        <dbReference type="ARBA" id="ARBA00069359"/>
    </source>
</evidence>
<evidence type="ECO:0000256" key="1">
    <source>
        <dbReference type="ARBA" id="ARBA00001974"/>
    </source>
</evidence>
<comment type="function">
    <text evidence="22">Acyl-CoA dehydrogenase that exhibits broad specificity for linear acyl-CoA substrates, with a preference for long-chain substrates.</text>
</comment>
<evidence type="ECO:0000259" key="28">
    <source>
        <dbReference type="Pfam" id="PF00441"/>
    </source>
</evidence>
<dbReference type="EC" id="1.3.8.7" evidence="5"/>
<dbReference type="Pfam" id="PF02770">
    <property type="entry name" value="Acyl-CoA_dh_M"/>
    <property type="match status" value="1"/>
</dbReference>
<evidence type="ECO:0000256" key="20">
    <source>
        <dbReference type="ARBA" id="ARBA00050877"/>
    </source>
</evidence>
<evidence type="ECO:0000259" key="30">
    <source>
        <dbReference type="Pfam" id="PF12806"/>
    </source>
</evidence>
<organism evidence="31 32">
    <name type="scientific">Antrihabitans cavernicola</name>
    <dbReference type="NCBI Taxonomy" id="2495913"/>
    <lineage>
        <taxon>Bacteria</taxon>
        <taxon>Bacillati</taxon>
        <taxon>Actinomycetota</taxon>
        <taxon>Actinomycetes</taxon>
        <taxon>Mycobacteriales</taxon>
        <taxon>Nocardiaceae</taxon>
        <taxon>Antrihabitans</taxon>
    </lineage>
</organism>
<dbReference type="OrthoDB" id="9807883at2"/>
<dbReference type="RefSeq" id="WP_149432751.1">
    <property type="nucleotide sequence ID" value="NZ_VLNY01000017.1"/>
</dbReference>
<evidence type="ECO:0000256" key="5">
    <source>
        <dbReference type="ARBA" id="ARBA00012033"/>
    </source>
</evidence>
<comment type="pathway">
    <text evidence="2">Lipid metabolism; fatty acid metabolism.</text>
</comment>
<dbReference type="InterPro" id="IPR009075">
    <property type="entry name" value="AcylCo_DH/oxidase_C"/>
</dbReference>
<feature type="domain" description="Acyl-CoA oxidase/dehydrogenase middle" evidence="29">
    <location>
        <begin position="162"/>
        <end position="271"/>
    </location>
</feature>
<dbReference type="InterPro" id="IPR006091">
    <property type="entry name" value="Acyl-CoA_Oxase/DH_mid-dom"/>
</dbReference>
<comment type="catalytic activity">
    <reaction evidence="13">
        <text>a medium-chain 2,3-saturated fatty acyl-CoA + oxidized [electron-transfer flavoprotein] + H(+) = a medium-chain (2E)-enoyl-CoA + reduced [electron-transfer flavoprotein]</text>
        <dbReference type="Rhea" id="RHEA:14477"/>
        <dbReference type="Rhea" id="RHEA-COMP:10685"/>
        <dbReference type="Rhea" id="RHEA-COMP:10686"/>
        <dbReference type="ChEBI" id="CHEBI:15378"/>
        <dbReference type="ChEBI" id="CHEBI:57692"/>
        <dbReference type="ChEBI" id="CHEBI:58307"/>
        <dbReference type="ChEBI" id="CHEBI:83723"/>
        <dbReference type="ChEBI" id="CHEBI:83726"/>
        <dbReference type="EC" id="1.3.8.7"/>
    </reaction>
</comment>
<evidence type="ECO:0000313" key="31">
    <source>
        <dbReference type="EMBL" id="KAA0018490.1"/>
    </source>
</evidence>
<dbReference type="GO" id="GO:0016937">
    <property type="term" value="F:short-chain fatty acyl-CoA dehydrogenase activity"/>
    <property type="evidence" value="ECO:0007669"/>
    <property type="project" value="UniProtKB-EC"/>
</dbReference>
<dbReference type="Pfam" id="PF12806">
    <property type="entry name" value="Acyl-CoA_dh_C"/>
    <property type="match status" value="1"/>
</dbReference>
<dbReference type="InterPro" id="IPR025878">
    <property type="entry name" value="Acyl-CoA_dh-like_C_dom"/>
</dbReference>
<dbReference type="EC" id="1.3.8.1" evidence="7"/>
<evidence type="ECO:0000256" key="11">
    <source>
        <dbReference type="ARBA" id="ARBA00023002"/>
    </source>
</evidence>
<gene>
    <name evidence="31" type="ORF">FOY51_23715</name>
</gene>
<comment type="catalytic activity">
    <reaction evidence="16">
        <text>a short-chain 2,3-saturated fatty acyl-CoA + oxidized [electron-transfer flavoprotein] + H(+) = a short-chain (2E)-enoyl-CoA + reduced [electron-transfer flavoprotein]</text>
        <dbReference type="Rhea" id="RHEA:47196"/>
        <dbReference type="Rhea" id="RHEA-COMP:10685"/>
        <dbReference type="Rhea" id="RHEA-COMP:10686"/>
        <dbReference type="ChEBI" id="CHEBI:15378"/>
        <dbReference type="ChEBI" id="CHEBI:57692"/>
        <dbReference type="ChEBI" id="CHEBI:58307"/>
        <dbReference type="ChEBI" id="CHEBI:87487"/>
        <dbReference type="ChEBI" id="CHEBI:87488"/>
        <dbReference type="EC" id="1.3.8.1"/>
    </reaction>
</comment>
<comment type="catalytic activity">
    <reaction evidence="20">
        <text>octadecanoyl-CoA + oxidized [electron-transfer flavoprotein] + H(+) = (2E)-octadecenoyl-CoA + reduced [electron-transfer flavoprotein]</text>
        <dbReference type="Rhea" id="RHEA:47240"/>
        <dbReference type="Rhea" id="RHEA-COMP:10685"/>
        <dbReference type="Rhea" id="RHEA-COMP:10686"/>
        <dbReference type="ChEBI" id="CHEBI:15378"/>
        <dbReference type="ChEBI" id="CHEBI:57394"/>
        <dbReference type="ChEBI" id="CHEBI:57692"/>
        <dbReference type="ChEBI" id="CHEBI:58307"/>
        <dbReference type="ChEBI" id="CHEBI:71412"/>
    </reaction>
</comment>
<dbReference type="Pfam" id="PF00441">
    <property type="entry name" value="Acyl-CoA_dh_1"/>
    <property type="match status" value="1"/>
</dbReference>
<dbReference type="AlphaFoldDB" id="A0A5A7S6D2"/>
<keyword evidence="8 27" id="KW-0285">Flavoprotein</keyword>
<protein>
    <recommendedName>
        <fullName evidence="23">Broad-specificity linear acyl-CoA dehydrogenase FadE5</fullName>
        <ecNumber evidence="7">1.3.8.1</ecNumber>
        <ecNumber evidence="5">1.3.8.7</ecNumber>
        <ecNumber evidence="6">1.3.8.8</ecNumber>
    </recommendedName>
    <alternativeName>
        <fullName evidence="25">Long-chain-acyl-CoA dehydrogenase</fullName>
    </alternativeName>
    <alternativeName>
        <fullName evidence="26">Medium-chain-acyl-CoA dehydrogenase</fullName>
    </alternativeName>
    <alternativeName>
        <fullName evidence="24">Short-chain-acyl-CoA dehydrogenase</fullName>
    </alternativeName>
</protein>
<dbReference type="GO" id="GO:0005886">
    <property type="term" value="C:plasma membrane"/>
    <property type="evidence" value="ECO:0007669"/>
    <property type="project" value="TreeGrafter"/>
</dbReference>
<accession>A0A5A7S6D2</accession>
<evidence type="ECO:0000256" key="9">
    <source>
        <dbReference type="ARBA" id="ARBA00022827"/>
    </source>
</evidence>
<evidence type="ECO:0000256" key="14">
    <source>
        <dbReference type="ARBA" id="ARBA00048375"/>
    </source>
</evidence>
<evidence type="ECO:0000256" key="16">
    <source>
        <dbReference type="ARBA" id="ARBA00050315"/>
    </source>
</evidence>
<evidence type="ECO:0000256" key="21">
    <source>
        <dbReference type="ARBA" id="ARBA00052387"/>
    </source>
</evidence>
<evidence type="ECO:0000256" key="2">
    <source>
        <dbReference type="ARBA" id="ARBA00004872"/>
    </source>
</evidence>
<dbReference type="InterPro" id="IPR009100">
    <property type="entry name" value="AcylCoA_DH/oxidase_NM_dom_sf"/>
</dbReference>
<dbReference type="PANTHER" id="PTHR42803">
    <property type="entry name" value="ACYL-COA DEHYDROGENASE"/>
    <property type="match status" value="1"/>
</dbReference>
<comment type="catalytic activity">
    <reaction evidence="17">
        <text>dodecanoyl-CoA + oxidized [electron-transfer flavoprotein] + H(+) = (2E)-dodecenoyl-CoA + reduced [electron-transfer flavoprotein]</text>
        <dbReference type="Rhea" id="RHEA:47296"/>
        <dbReference type="Rhea" id="RHEA-COMP:10685"/>
        <dbReference type="Rhea" id="RHEA-COMP:10686"/>
        <dbReference type="ChEBI" id="CHEBI:15378"/>
        <dbReference type="ChEBI" id="CHEBI:57330"/>
        <dbReference type="ChEBI" id="CHEBI:57375"/>
        <dbReference type="ChEBI" id="CHEBI:57692"/>
        <dbReference type="ChEBI" id="CHEBI:58307"/>
    </reaction>
</comment>
<dbReference type="InterPro" id="IPR036250">
    <property type="entry name" value="AcylCo_DH-like_C"/>
</dbReference>
<sequence>MSHYKSNVRDLEFNLFEVLGLDAILEQGSYGDLDVDAARSILDEVRRIAEGPYSDSFADADRNPPTFDPDTHTVTLPESMIKSLRVAFEGGWDRLGLAPEVGGTPAPQALYWAMLELFLGSNPAAHVYWSTGTMANILFHNATDEQKKWAVIAAERLWGSTMVLTEPDAGSDVGAGRTKAIRQDDGSWHLEGVKRFITSGDSGELFENIFHLVLARPEGAGPGTKGLSLFFVPKFHFDTETGELGERNGVFVTNLEHKMGLKGSATCELTFGGHGVPAKGWLVGETHDGINQMFDVIEFARMLVGTKAIGTLSTGYLNALEYARQRVQGADLTQMTDKTAPKVTIIHHPEVRRSLMLQKAYTEGLRAIYLYTAAHQDTDVAQHVSGADAETAARVNDLLLPVVKGVGSERAYRYLAESLQILGGSGYLQDYPIEQYIRDAKIDSLYEGTTAIQAQDFFFRKIARDRGVALAHVAGQIQSFIDRPATDLLKNERGLLATALADVQAMAATLTGNLMGAKEQPTELYKVGLGAVPFLLAVGDLLVGWQLLRQAEIAIAALDGGVQGADKAFYDGKVGVARFFAGHVLPELTATRTVLATEDSDVMDLDSAAF</sequence>
<reference evidence="31 32" key="1">
    <citation type="submission" date="2019-07" db="EMBL/GenBank/DDBJ databases">
        <title>Rhodococcus cavernicolus sp. nov., isolated from a cave.</title>
        <authorList>
            <person name="Lee S.D."/>
        </authorList>
    </citation>
    <scope>NUCLEOTIDE SEQUENCE [LARGE SCALE GENOMIC DNA]</scope>
    <source>
        <strain evidence="31 32">C1-24</strain>
    </source>
</reference>
<name>A0A5A7S6D2_9NOCA</name>
<evidence type="ECO:0000256" key="6">
    <source>
        <dbReference type="ARBA" id="ARBA00012040"/>
    </source>
</evidence>
<dbReference type="PANTHER" id="PTHR42803:SF1">
    <property type="entry name" value="BROAD-SPECIFICITY LINEAR ACYL-COA DEHYDROGENASE FADE5"/>
    <property type="match status" value="1"/>
</dbReference>
<evidence type="ECO:0000256" key="15">
    <source>
        <dbReference type="ARBA" id="ARBA00049247"/>
    </source>
</evidence>
<evidence type="ECO:0000256" key="18">
    <source>
        <dbReference type="ARBA" id="ARBA00050695"/>
    </source>
</evidence>
<feature type="domain" description="Acetyl-CoA dehydrogenase-like C-terminal" evidence="30">
    <location>
        <begin position="474"/>
        <end position="606"/>
    </location>
</feature>
<comment type="catalytic activity">
    <reaction evidence="21">
        <text>oxidized [electron-transfer flavoprotein] + hexadecanoyl-CoA + H(+) = (2E)-hexadecenoyl-CoA + reduced [electron-transfer flavoprotein]</text>
        <dbReference type="Rhea" id="RHEA:43448"/>
        <dbReference type="Rhea" id="RHEA-COMP:10685"/>
        <dbReference type="Rhea" id="RHEA-COMP:10686"/>
        <dbReference type="ChEBI" id="CHEBI:15378"/>
        <dbReference type="ChEBI" id="CHEBI:57379"/>
        <dbReference type="ChEBI" id="CHEBI:57692"/>
        <dbReference type="ChEBI" id="CHEBI:58307"/>
        <dbReference type="ChEBI" id="CHEBI:61526"/>
    </reaction>
</comment>
<comment type="catalytic activity">
    <reaction evidence="19">
        <text>decanoyl-CoA + oxidized [electron-transfer flavoprotein] + H(+) = (2E)-decenoyl-CoA + reduced [electron-transfer flavoprotein]</text>
        <dbReference type="Rhea" id="RHEA:48176"/>
        <dbReference type="Rhea" id="RHEA-COMP:10685"/>
        <dbReference type="Rhea" id="RHEA-COMP:10686"/>
        <dbReference type="ChEBI" id="CHEBI:15378"/>
        <dbReference type="ChEBI" id="CHEBI:57692"/>
        <dbReference type="ChEBI" id="CHEBI:58307"/>
        <dbReference type="ChEBI" id="CHEBI:61406"/>
        <dbReference type="ChEBI" id="CHEBI:61430"/>
    </reaction>
</comment>
<dbReference type="FunFam" id="2.40.110.20:FF:000001">
    <property type="entry name" value="Acyl-CoA dehydrogenase AidB"/>
    <property type="match status" value="1"/>
</dbReference>
<comment type="caution">
    <text evidence="31">The sequence shown here is derived from an EMBL/GenBank/DDBJ whole genome shotgun (WGS) entry which is preliminary data.</text>
</comment>
<evidence type="ECO:0000256" key="4">
    <source>
        <dbReference type="ARBA" id="ARBA00011738"/>
    </source>
</evidence>
<comment type="cofactor">
    <cofactor evidence="1 27">
        <name>FAD</name>
        <dbReference type="ChEBI" id="CHEBI:57692"/>
    </cofactor>
</comment>
<keyword evidence="9 27" id="KW-0274">FAD</keyword>
<evidence type="ECO:0000256" key="3">
    <source>
        <dbReference type="ARBA" id="ARBA00009347"/>
    </source>
</evidence>
<dbReference type="GO" id="GO:0004466">
    <property type="term" value="F:long-chain fatty acyl-CoA dehydrogenase activity"/>
    <property type="evidence" value="ECO:0007669"/>
    <property type="project" value="UniProtKB-EC"/>
</dbReference>
<evidence type="ECO:0000256" key="25">
    <source>
        <dbReference type="ARBA" id="ARBA00077090"/>
    </source>
</evidence>
<dbReference type="SUPFAM" id="SSF56645">
    <property type="entry name" value="Acyl-CoA dehydrogenase NM domain-like"/>
    <property type="match status" value="1"/>
</dbReference>
<evidence type="ECO:0000256" key="24">
    <source>
        <dbReference type="ARBA" id="ARBA00075470"/>
    </source>
</evidence>
<evidence type="ECO:0000256" key="22">
    <source>
        <dbReference type="ARBA" id="ARBA00054301"/>
    </source>
</evidence>
<dbReference type="InterPro" id="IPR052166">
    <property type="entry name" value="Diverse_Acyl-CoA_DH"/>
</dbReference>
<dbReference type="GO" id="GO:0006631">
    <property type="term" value="P:fatty acid metabolic process"/>
    <property type="evidence" value="ECO:0007669"/>
    <property type="project" value="UniProtKB-KW"/>
</dbReference>
<evidence type="ECO:0000259" key="29">
    <source>
        <dbReference type="Pfam" id="PF02770"/>
    </source>
</evidence>
<evidence type="ECO:0000256" key="13">
    <source>
        <dbReference type="ARBA" id="ARBA00047882"/>
    </source>
</evidence>
<dbReference type="Proteomes" id="UP000322244">
    <property type="component" value="Unassembled WGS sequence"/>
</dbReference>
<evidence type="ECO:0000256" key="17">
    <source>
        <dbReference type="ARBA" id="ARBA00050336"/>
    </source>
</evidence>
<evidence type="ECO:0000313" key="32">
    <source>
        <dbReference type="Proteomes" id="UP000322244"/>
    </source>
</evidence>
<comment type="catalytic activity">
    <reaction evidence="18">
        <text>butanoyl-CoA + oxidized [electron-transfer flavoprotein] + H(+) = (2E)-butenoyl-CoA + reduced [electron-transfer flavoprotein]</text>
        <dbReference type="Rhea" id="RHEA:24004"/>
        <dbReference type="Rhea" id="RHEA-COMP:10685"/>
        <dbReference type="Rhea" id="RHEA-COMP:10686"/>
        <dbReference type="ChEBI" id="CHEBI:15378"/>
        <dbReference type="ChEBI" id="CHEBI:57332"/>
        <dbReference type="ChEBI" id="CHEBI:57371"/>
        <dbReference type="ChEBI" id="CHEBI:57692"/>
        <dbReference type="ChEBI" id="CHEBI:58307"/>
    </reaction>
</comment>
<dbReference type="GO" id="GO:0070991">
    <property type="term" value="F:medium-chain fatty acyl-CoA dehydrogenase activity"/>
    <property type="evidence" value="ECO:0007669"/>
    <property type="project" value="UniProtKB-EC"/>
</dbReference>
<evidence type="ECO:0000256" key="12">
    <source>
        <dbReference type="ARBA" id="ARBA00023098"/>
    </source>
</evidence>
<dbReference type="EMBL" id="VLNY01000017">
    <property type="protein sequence ID" value="KAA0018490.1"/>
    <property type="molecule type" value="Genomic_DNA"/>
</dbReference>
<evidence type="ECO:0000256" key="10">
    <source>
        <dbReference type="ARBA" id="ARBA00022832"/>
    </source>
</evidence>
<evidence type="ECO:0000256" key="7">
    <source>
        <dbReference type="ARBA" id="ARBA00012046"/>
    </source>
</evidence>
<keyword evidence="32" id="KW-1185">Reference proteome</keyword>
<keyword evidence="11 27" id="KW-0560">Oxidoreductase</keyword>
<feature type="domain" description="Acyl-CoA dehydrogenase/oxidase C-terminal" evidence="28">
    <location>
        <begin position="288"/>
        <end position="454"/>
    </location>
</feature>
<evidence type="ECO:0000256" key="19">
    <source>
        <dbReference type="ARBA" id="ARBA00050703"/>
    </source>
</evidence>
<comment type="subunit">
    <text evidence="4">Homodimer.</text>
</comment>
<keyword evidence="10" id="KW-0276">Fatty acid metabolism</keyword>
<comment type="similarity">
    <text evidence="3 27">Belongs to the acyl-CoA dehydrogenase family.</text>
</comment>
<comment type="catalytic activity">
    <reaction evidence="15">
        <text>a long-chain 2,3-saturated fatty acyl-CoA + oxidized [electron-transfer flavoprotein] + H(+) = a long-chain (2E)-enoyl-CoA + reduced [electron-transfer flavoprotein]</text>
        <dbReference type="Rhea" id="RHEA:17721"/>
        <dbReference type="Rhea" id="RHEA-COMP:10685"/>
        <dbReference type="Rhea" id="RHEA-COMP:10686"/>
        <dbReference type="ChEBI" id="CHEBI:15378"/>
        <dbReference type="ChEBI" id="CHEBI:57692"/>
        <dbReference type="ChEBI" id="CHEBI:58307"/>
        <dbReference type="ChEBI" id="CHEBI:83721"/>
        <dbReference type="ChEBI" id="CHEBI:83727"/>
        <dbReference type="EC" id="1.3.8.8"/>
    </reaction>
</comment>
<comment type="catalytic activity">
    <reaction evidence="14">
        <text>hexanoyl-CoA + oxidized [electron-transfer flavoprotein] + H(+) = (2E)-hexenoyl-CoA + reduced [electron-transfer flavoprotein]</text>
        <dbReference type="Rhea" id="RHEA:43464"/>
        <dbReference type="Rhea" id="RHEA-COMP:10685"/>
        <dbReference type="Rhea" id="RHEA-COMP:10686"/>
        <dbReference type="ChEBI" id="CHEBI:15378"/>
        <dbReference type="ChEBI" id="CHEBI:57692"/>
        <dbReference type="ChEBI" id="CHEBI:58307"/>
        <dbReference type="ChEBI" id="CHEBI:62077"/>
        <dbReference type="ChEBI" id="CHEBI:62620"/>
    </reaction>
</comment>
<dbReference type="Gene3D" id="1.20.140.10">
    <property type="entry name" value="Butyryl-CoA Dehydrogenase, subunit A, domain 3"/>
    <property type="match status" value="1"/>
</dbReference>
<evidence type="ECO:0000256" key="8">
    <source>
        <dbReference type="ARBA" id="ARBA00022630"/>
    </source>
</evidence>
<dbReference type="SUPFAM" id="SSF47203">
    <property type="entry name" value="Acyl-CoA dehydrogenase C-terminal domain-like"/>
    <property type="match status" value="1"/>
</dbReference>
<dbReference type="Gene3D" id="2.40.110.20">
    <property type="match status" value="1"/>
</dbReference>
<evidence type="ECO:0000256" key="26">
    <source>
        <dbReference type="ARBA" id="ARBA00077336"/>
    </source>
</evidence>
<proteinExistence type="inferred from homology"/>
<keyword evidence="12" id="KW-0443">Lipid metabolism</keyword>
<dbReference type="EC" id="1.3.8.8" evidence="6"/>
<evidence type="ECO:0000256" key="27">
    <source>
        <dbReference type="RuleBase" id="RU362125"/>
    </source>
</evidence>